<evidence type="ECO:0000256" key="1">
    <source>
        <dbReference type="SAM" id="Phobius"/>
    </source>
</evidence>
<reference evidence="2" key="1">
    <citation type="journal article" date="2015" name="Environ. Microbiol.">
        <title>Plasmids from the gut microbiome of cabbage root fly larvae encode SaxA that catalyses the conversion of the plant toxin 2-phenylethyl isothiocyanate.</title>
        <authorList>
            <person name="Welte C.U."/>
            <person name="de Graaf R.M."/>
            <person name="van den Bosch T.J."/>
            <person name="Op den Camp H.J."/>
            <person name="van Dam N.M."/>
            <person name="Jetten M.S."/>
        </authorList>
    </citation>
    <scope>NUCLEOTIDE SEQUENCE</scope>
    <source>
        <plasmid evidence="2">Drgb3</plasmid>
    </source>
</reference>
<proteinExistence type="predicted"/>
<organism evidence="2">
    <name type="scientific">Pectobacterium carotovorum</name>
    <name type="common">Erwinia carotovora</name>
    <dbReference type="NCBI Taxonomy" id="554"/>
    <lineage>
        <taxon>Bacteria</taxon>
        <taxon>Pseudomonadati</taxon>
        <taxon>Pseudomonadota</taxon>
        <taxon>Gammaproteobacteria</taxon>
        <taxon>Enterobacterales</taxon>
        <taxon>Pectobacteriaceae</taxon>
        <taxon>Pectobacterium</taxon>
    </lineage>
</organism>
<dbReference type="EMBL" id="KT351734">
    <property type="protein sequence ID" value="ALG88588.1"/>
    <property type="molecule type" value="Genomic_DNA"/>
</dbReference>
<dbReference type="AlphaFoldDB" id="A0A0N9NDD4"/>
<accession>A0A0N9NDD4</accession>
<feature type="transmembrane region" description="Helical" evidence="1">
    <location>
        <begin position="6"/>
        <end position="23"/>
    </location>
</feature>
<geneLocation type="plasmid" evidence="2">
    <name>Drgb3</name>
</geneLocation>
<dbReference type="RefSeq" id="WP_181375105.1">
    <property type="nucleotide sequence ID" value="NZ_KT351734.1"/>
</dbReference>
<sequence length="138" mass="16269">MSILTIVLVLLIVIQWFTIVRLNRRNRLQRAETNRLAERYGVLIKEHEELLSVLSKPFGGVLKRYFESQELLQKLSGISEVKIRESAVFLVETLEIHLLRIIRKTSHRYSAAELILVKDDLARRRDEYKSGERGYYIE</sequence>
<protein>
    <submittedName>
        <fullName evidence="2">Uncharacterized protein</fullName>
    </submittedName>
</protein>
<reference evidence="2" key="2">
    <citation type="submission" date="2015-07" db="EMBL/GenBank/DDBJ databases">
        <authorList>
            <person name="Welte C."/>
            <person name="de Graaf R."/>
            <person name="van den Bosch T.J.M."/>
            <person name="Op den Camp H."/>
            <person name="van Dam N."/>
            <person name="Jetten M."/>
        </authorList>
    </citation>
    <scope>NUCLEOTIDE SEQUENCE</scope>
    <source>
        <plasmid evidence="2">Drgb3</plasmid>
    </source>
</reference>
<keyword evidence="1" id="KW-1133">Transmembrane helix</keyword>
<keyword evidence="1" id="KW-0812">Transmembrane</keyword>
<evidence type="ECO:0000313" key="2">
    <source>
        <dbReference type="EMBL" id="ALG88588.1"/>
    </source>
</evidence>
<keyword evidence="1" id="KW-0472">Membrane</keyword>
<keyword evidence="2" id="KW-0614">Plasmid</keyword>
<name>A0A0N9NDD4_PECCA</name>